<accession>A0ABM3H6K0</accession>
<keyword evidence="1" id="KW-0862">Zinc</keyword>
<dbReference type="RefSeq" id="XP_048132212.1">
    <property type="nucleotide sequence ID" value="XM_048276255.1"/>
</dbReference>
<keyword evidence="4" id="KW-1185">Reference proteome</keyword>
<evidence type="ECO:0000256" key="1">
    <source>
        <dbReference type="PROSITE-ProRule" id="PRU00047"/>
    </source>
</evidence>
<dbReference type="SMART" id="SM00343">
    <property type="entry name" value="ZnF_C2HC"/>
    <property type="match status" value="1"/>
</dbReference>
<keyword evidence="1" id="KW-0863">Zinc-finger</keyword>
<dbReference type="PROSITE" id="PS50158">
    <property type="entry name" value="ZF_CCHC"/>
    <property type="match status" value="1"/>
</dbReference>
<name>A0ABM3H6K0_9MYRT</name>
<dbReference type="SUPFAM" id="SSF57756">
    <property type="entry name" value="Retrovirus zinc finger-like domains"/>
    <property type="match status" value="1"/>
</dbReference>
<gene>
    <name evidence="5" type="primary">LOC125314298</name>
</gene>
<dbReference type="Gene3D" id="4.10.60.10">
    <property type="entry name" value="Zinc finger, CCHC-type"/>
    <property type="match status" value="1"/>
</dbReference>
<evidence type="ECO:0000259" key="3">
    <source>
        <dbReference type="PROSITE" id="PS50158"/>
    </source>
</evidence>
<dbReference type="Proteomes" id="UP000827889">
    <property type="component" value="Chromosome 3"/>
</dbReference>
<organism evidence="4 5">
    <name type="scientific">Rhodamnia argentea</name>
    <dbReference type="NCBI Taxonomy" id="178133"/>
    <lineage>
        <taxon>Eukaryota</taxon>
        <taxon>Viridiplantae</taxon>
        <taxon>Streptophyta</taxon>
        <taxon>Embryophyta</taxon>
        <taxon>Tracheophyta</taxon>
        <taxon>Spermatophyta</taxon>
        <taxon>Magnoliopsida</taxon>
        <taxon>eudicotyledons</taxon>
        <taxon>Gunneridae</taxon>
        <taxon>Pentapetalae</taxon>
        <taxon>rosids</taxon>
        <taxon>malvids</taxon>
        <taxon>Myrtales</taxon>
        <taxon>Myrtaceae</taxon>
        <taxon>Myrtoideae</taxon>
        <taxon>Myrteae</taxon>
        <taxon>Australasian group</taxon>
        <taxon>Rhodamnia</taxon>
    </lineage>
</organism>
<evidence type="ECO:0000256" key="2">
    <source>
        <dbReference type="SAM" id="MobiDB-lite"/>
    </source>
</evidence>
<dbReference type="PANTHER" id="PTHR34482">
    <property type="entry name" value="DNA DAMAGE-INDUCIBLE PROTEIN 1-LIKE"/>
    <property type="match status" value="1"/>
</dbReference>
<feature type="region of interest" description="Disordered" evidence="2">
    <location>
        <begin position="82"/>
        <end position="113"/>
    </location>
</feature>
<dbReference type="PANTHER" id="PTHR34482:SF36">
    <property type="entry name" value="RETROTRANSPOSON GAG DOMAIN-CONTAINING PROTEIN"/>
    <property type="match status" value="1"/>
</dbReference>
<proteinExistence type="predicted"/>
<evidence type="ECO:0000313" key="5">
    <source>
        <dbReference type="RefSeq" id="XP_048132212.1"/>
    </source>
</evidence>
<feature type="domain" description="CCHC-type" evidence="3">
    <location>
        <begin position="147"/>
        <end position="162"/>
    </location>
</feature>
<protein>
    <submittedName>
        <fullName evidence="5">Uncharacterized protein LOC125314298</fullName>
    </submittedName>
</protein>
<evidence type="ECO:0000313" key="4">
    <source>
        <dbReference type="Proteomes" id="UP000827889"/>
    </source>
</evidence>
<dbReference type="InterPro" id="IPR001878">
    <property type="entry name" value="Znf_CCHC"/>
</dbReference>
<dbReference type="Pfam" id="PF00098">
    <property type="entry name" value="zf-CCHC"/>
    <property type="match status" value="1"/>
</dbReference>
<sequence length="223" mass="25446">MEEFLRLCQNQLTVDEYEAKFAEMSKYAPRMIEDPVDRAKRFRDGLKLEIKSVLVPLNLKDYNELYERAQMVEHCLLKGPPASGSRCTPSNQFDRRQGKRSMPSGKHYIPPNRRRAINKPIHNSINECRFCKQRHGTTPCPFGMGACFGCGQRGHQVKDCPQKQQYRSRWDLDDVGFIIGSDTFVEKWVSRIPGDGSGNIIETCKEENGSQRALSVDLNGECA</sequence>
<dbReference type="GeneID" id="125314298"/>
<keyword evidence="1" id="KW-0479">Metal-binding</keyword>
<dbReference type="InterPro" id="IPR036875">
    <property type="entry name" value="Znf_CCHC_sf"/>
</dbReference>
<reference evidence="5" key="1">
    <citation type="submission" date="2025-08" db="UniProtKB">
        <authorList>
            <consortium name="RefSeq"/>
        </authorList>
    </citation>
    <scope>IDENTIFICATION</scope>
    <source>
        <tissue evidence="5">Leaf</tissue>
    </source>
</reference>